<dbReference type="EMBL" id="JANPWB010000001">
    <property type="protein sequence ID" value="KAJ1217734.1"/>
    <property type="molecule type" value="Genomic_DNA"/>
</dbReference>
<dbReference type="AlphaFoldDB" id="A0AAV7X0V5"/>
<sequence length="116" mass="12372">MLAALPSWFSAALVTHVVRFGSGALPLPQLYETPTIPKPCAGIGKRWCNRVIASPITALAPEPHQQCPGGTAQSSNHQEVSIYPDIGVNCSALTGQKVNTEDVKAHDSRKPEEARS</sequence>
<evidence type="ECO:0000256" key="1">
    <source>
        <dbReference type="SAM" id="MobiDB-lite"/>
    </source>
</evidence>
<comment type="caution">
    <text evidence="3">The sequence shown here is derived from an EMBL/GenBank/DDBJ whole genome shotgun (WGS) entry which is preliminary data.</text>
</comment>
<accession>A0AAV7X0V5</accession>
<feature type="chain" id="PRO_5043709288" description="Secreted protein" evidence="2">
    <location>
        <begin position="24"/>
        <end position="116"/>
    </location>
</feature>
<name>A0AAV7X0V5_PLEWA</name>
<evidence type="ECO:0008006" key="5">
    <source>
        <dbReference type="Google" id="ProtNLM"/>
    </source>
</evidence>
<keyword evidence="2" id="KW-0732">Signal</keyword>
<keyword evidence="4" id="KW-1185">Reference proteome</keyword>
<evidence type="ECO:0000313" key="4">
    <source>
        <dbReference type="Proteomes" id="UP001066276"/>
    </source>
</evidence>
<protein>
    <recommendedName>
        <fullName evidence="5">Secreted protein</fullName>
    </recommendedName>
</protein>
<proteinExistence type="predicted"/>
<feature type="signal peptide" evidence="2">
    <location>
        <begin position="1"/>
        <end position="23"/>
    </location>
</feature>
<evidence type="ECO:0000256" key="2">
    <source>
        <dbReference type="SAM" id="SignalP"/>
    </source>
</evidence>
<evidence type="ECO:0000313" key="3">
    <source>
        <dbReference type="EMBL" id="KAJ1217734.1"/>
    </source>
</evidence>
<gene>
    <name evidence="3" type="ORF">NDU88_005324</name>
</gene>
<organism evidence="3 4">
    <name type="scientific">Pleurodeles waltl</name>
    <name type="common">Iberian ribbed newt</name>
    <dbReference type="NCBI Taxonomy" id="8319"/>
    <lineage>
        <taxon>Eukaryota</taxon>
        <taxon>Metazoa</taxon>
        <taxon>Chordata</taxon>
        <taxon>Craniata</taxon>
        <taxon>Vertebrata</taxon>
        <taxon>Euteleostomi</taxon>
        <taxon>Amphibia</taxon>
        <taxon>Batrachia</taxon>
        <taxon>Caudata</taxon>
        <taxon>Salamandroidea</taxon>
        <taxon>Salamandridae</taxon>
        <taxon>Pleurodelinae</taxon>
        <taxon>Pleurodeles</taxon>
    </lineage>
</organism>
<reference evidence="3" key="1">
    <citation type="journal article" date="2022" name="bioRxiv">
        <title>Sequencing and chromosome-scale assembly of the giantPleurodeles waltlgenome.</title>
        <authorList>
            <person name="Brown T."/>
            <person name="Elewa A."/>
            <person name="Iarovenko S."/>
            <person name="Subramanian E."/>
            <person name="Araus A.J."/>
            <person name="Petzold A."/>
            <person name="Susuki M."/>
            <person name="Suzuki K.-i.T."/>
            <person name="Hayashi T."/>
            <person name="Toyoda A."/>
            <person name="Oliveira C."/>
            <person name="Osipova E."/>
            <person name="Leigh N.D."/>
            <person name="Simon A."/>
            <person name="Yun M.H."/>
        </authorList>
    </citation>
    <scope>NUCLEOTIDE SEQUENCE</scope>
    <source>
        <strain evidence="3">20211129_DDA</strain>
        <tissue evidence="3">Liver</tissue>
    </source>
</reference>
<feature type="region of interest" description="Disordered" evidence="1">
    <location>
        <begin position="97"/>
        <end position="116"/>
    </location>
</feature>
<dbReference type="Proteomes" id="UP001066276">
    <property type="component" value="Chromosome 1_1"/>
</dbReference>
<feature type="compositionally biased region" description="Basic and acidic residues" evidence="1">
    <location>
        <begin position="99"/>
        <end position="116"/>
    </location>
</feature>